<gene>
    <name evidence="3" type="ORF">HPS54_01310</name>
</gene>
<dbReference type="EMBL" id="JABKKJ010000001">
    <property type="protein sequence ID" value="NPE24166.1"/>
    <property type="molecule type" value="Genomic_DNA"/>
</dbReference>
<feature type="chain" id="PRO_5047544427" description="Right handed beta helix domain-containing protein" evidence="1">
    <location>
        <begin position="21"/>
        <end position="470"/>
    </location>
</feature>
<keyword evidence="1" id="KW-0732">Signal</keyword>
<keyword evidence="4" id="KW-1185">Reference proteome</keyword>
<dbReference type="Gene3D" id="2.160.20.10">
    <property type="entry name" value="Single-stranded right-handed beta-helix, Pectin lyase-like"/>
    <property type="match status" value="1"/>
</dbReference>
<protein>
    <recommendedName>
        <fullName evidence="2">Right handed beta helix domain-containing protein</fullName>
    </recommendedName>
</protein>
<dbReference type="SMART" id="SM00710">
    <property type="entry name" value="PbH1"/>
    <property type="match status" value="5"/>
</dbReference>
<evidence type="ECO:0000313" key="4">
    <source>
        <dbReference type="Proteomes" id="UP000820977"/>
    </source>
</evidence>
<dbReference type="InterPro" id="IPR039448">
    <property type="entry name" value="Beta_helix"/>
</dbReference>
<reference evidence="3 4" key="1">
    <citation type="submission" date="2020-05" db="EMBL/GenBank/DDBJ databases">
        <title>Distinct polysaccharide utilization as determinants for interspecies competition between intestinal Prevotella spp.</title>
        <authorList>
            <person name="Galvez E.J.C."/>
            <person name="Iljazovic A."/>
            <person name="Strowig T."/>
        </authorList>
    </citation>
    <scope>NUCLEOTIDE SEQUENCE [LARGE SCALE GENOMIC DNA]</scope>
    <source>
        <strain evidence="3 4">PCHR</strain>
    </source>
</reference>
<dbReference type="InterPro" id="IPR012334">
    <property type="entry name" value="Pectin_lyas_fold"/>
</dbReference>
<dbReference type="RefSeq" id="WP_172343683.1">
    <property type="nucleotide sequence ID" value="NZ_CASYYZ010000122.1"/>
</dbReference>
<sequence>MRKIILTFLATVVTMNNIMAGDFKTTGNGTVWTMTMLAETAGTGVVKTEAKTFKMTGNVEIAQGDKFKIEEGIKVMMGDNIRLTICGDADFRAGERVLFTASDDTSKPYGIFVDNDQSVTYFTNIDFEYAGLKNFGAFGLEADNCTFTRHNAVSGSSALNMGTSGAEFRITNCTFTECAKSAIGGAANYMTPVTIENCTMTGNGTANMNTPQINLTTAAQVVIRNCRITGNPAHNMVGGIVVSNLVGLTGELNTLIEGNEIRDNRFGLATYCEQTATIKNNIIVNNNHETNPNNGGSGINIYDPYKTQSTIITGNYIEGNLWGITIIGGRDVNVGKTENKNAADYNPGLNVFLNNGFGGTIYDLYNNSGNTVYAQGNHWKSVATQDRESIETVVFHKNDNSALGEVIFMPALDTDPTAVDAITASDTRTMIYTLDGNVINTADTGELPRGIYIIKTFAGNTATIRKIAVK</sequence>
<name>A0ABX2AY50_9BACT</name>
<proteinExistence type="predicted"/>
<dbReference type="Proteomes" id="UP000820977">
    <property type="component" value="Unassembled WGS sequence"/>
</dbReference>
<dbReference type="Pfam" id="PF13229">
    <property type="entry name" value="Beta_helix"/>
    <property type="match status" value="1"/>
</dbReference>
<comment type="caution">
    <text evidence="3">The sequence shown here is derived from an EMBL/GenBank/DDBJ whole genome shotgun (WGS) entry which is preliminary data.</text>
</comment>
<evidence type="ECO:0000259" key="2">
    <source>
        <dbReference type="Pfam" id="PF13229"/>
    </source>
</evidence>
<feature type="domain" description="Right handed beta helix" evidence="2">
    <location>
        <begin position="109"/>
        <end position="243"/>
    </location>
</feature>
<dbReference type="SUPFAM" id="SSF51126">
    <property type="entry name" value="Pectin lyase-like"/>
    <property type="match status" value="1"/>
</dbReference>
<accession>A0ABX2AY50</accession>
<dbReference type="InterPro" id="IPR011050">
    <property type="entry name" value="Pectin_lyase_fold/virulence"/>
</dbReference>
<evidence type="ECO:0000256" key="1">
    <source>
        <dbReference type="SAM" id="SignalP"/>
    </source>
</evidence>
<feature type="signal peptide" evidence="1">
    <location>
        <begin position="1"/>
        <end position="20"/>
    </location>
</feature>
<dbReference type="InterPro" id="IPR006626">
    <property type="entry name" value="PbH1"/>
</dbReference>
<evidence type="ECO:0000313" key="3">
    <source>
        <dbReference type="EMBL" id="NPE24166.1"/>
    </source>
</evidence>
<organism evidence="3 4">
    <name type="scientific">Xylanibacter caecicola</name>
    <dbReference type="NCBI Taxonomy" id="2736294"/>
    <lineage>
        <taxon>Bacteria</taxon>
        <taxon>Pseudomonadati</taxon>
        <taxon>Bacteroidota</taxon>
        <taxon>Bacteroidia</taxon>
        <taxon>Bacteroidales</taxon>
        <taxon>Prevotellaceae</taxon>
        <taxon>Xylanibacter</taxon>
    </lineage>
</organism>